<dbReference type="GO" id="GO:0004843">
    <property type="term" value="F:cysteine-type deubiquitinase activity"/>
    <property type="evidence" value="ECO:0007669"/>
    <property type="project" value="UniProtKB-EC"/>
</dbReference>
<feature type="compositionally biased region" description="Basic and acidic residues" evidence="7">
    <location>
        <begin position="196"/>
        <end position="205"/>
    </location>
</feature>
<dbReference type="GO" id="GO:0006508">
    <property type="term" value="P:proteolysis"/>
    <property type="evidence" value="ECO:0007669"/>
    <property type="project" value="UniProtKB-KW"/>
</dbReference>
<comment type="catalytic activity">
    <reaction evidence="1">
        <text>Thiol-dependent hydrolysis of ester, thioester, amide, peptide and isopeptide bonds formed by the C-terminal Gly of ubiquitin (a 76-residue protein attached to proteins as an intracellular targeting signal).</text>
        <dbReference type="EC" id="3.4.19.12"/>
    </reaction>
</comment>
<keyword evidence="4" id="KW-0833">Ubl conjugation pathway</keyword>
<feature type="compositionally biased region" description="Basic and acidic residues" evidence="7">
    <location>
        <begin position="2872"/>
        <end position="2883"/>
    </location>
</feature>
<feature type="domain" description="DUF3638" evidence="8">
    <location>
        <begin position="2045"/>
        <end position="2266"/>
    </location>
</feature>
<proteinExistence type="predicted"/>
<gene>
    <name evidence="11" type="ORF">H2200_007901</name>
</gene>
<dbReference type="InterPro" id="IPR051346">
    <property type="entry name" value="OTU_Deubiquitinase"/>
</dbReference>
<comment type="caution">
    <text evidence="11">The sequence shown here is derived from an EMBL/GenBank/DDBJ whole genome shotgun (WGS) entry which is preliminary data.</text>
</comment>
<dbReference type="PANTHER" id="PTHR13367">
    <property type="entry name" value="UBIQUITIN THIOESTERASE"/>
    <property type="match status" value="1"/>
</dbReference>
<dbReference type="Pfam" id="PF12359">
    <property type="entry name" value="DUF3645"/>
    <property type="match status" value="1"/>
</dbReference>
<dbReference type="PANTHER" id="PTHR13367:SF34">
    <property type="match status" value="1"/>
</dbReference>
<evidence type="ECO:0000256" key="6">
    <source>
        <dbReference type="ARBA" id="ARBA00022807"/>
    </source>
</evidence>
<keyword evidence="12" id="KW-1185">Reference proteome</keyword>
<protein>
    <recommendedName>
        <fullName evidence="2">ubiquitinyl hydrolase 1</fullName>
        <ecNumber evidence="2">3.4.19.12</ecNumber>
    </recommendedName>
</protein>
<dbReference type="EMBL" id="JAPDRK010000011">
    <property type="protein sequence ID" value="KAJ9607822.1"/>
    <property type="molecule type" value="Genomic_DNA"/>
</dbReference>
<dbReference type="Proteomes" id="UP001172673">
    <property type="component" value="Unassembled WGS sequence"/>
</dbReference>
<evidence type="ECO:0000256" key="7">
    <source>
        <dbReference type="SAM" id="MobiDB-lite"/>
    </source>
</evidence>
<evidence type="ECO:0000256" key="3">
    <source>
        <dbReference type="ARBA" id="ARBA00022670"/>
    </source>
</evidence>
<keyword evidence="5" id="KW-0378">Hydrolase</keyword>
<dbReference type="InterPro" id="IPR022099">
    <property type="entry name" value="DUF3638"/>
</dbReference>
<feature type="region of interest" description="Disordered" evidence="7">
    <location>
        <begin position="185"/>
        <end position="205"/>
    </location>
</feature>
<reference evidence="11" key="1">
    <citation type="submission" date="2022-10" db="EMBL/GenBank/DDBJ databases">
        <title>Culturing micro-colonial fungi from biological soil crusts in the Mojave desert and describing Neophaeococcomyces mojavensis, and introducing the new genera and species Taxawa tesnikishii.</title>
        <authorList>
            <person name="Kurbessoian T."/>
            <person name="Stajich J.E."/>
        </authorList>
    </citation>
    <scope>NUCLEOTIDE SEQUENCE</scope>
    <source>
        <strain evidence="11">TK_41</strain>
    </source>
</reference>
<accession>A0AA38X6M2</accession>
<evidence type="ECO:0000256" key="5">
    <source>
        <dbReference type="ARBA" id="ARBA00022801"/>
    </source>
</evidence>
<evidence type="ECO:0000259" key="8">
    <source>
        <dbReference type="Pfam" id="PF12340"/>
    </source>
</evidence>
<feature type="domain" description="DUF3645" evidence="9">
    <location>
        <begin position="2391"/>
        <end position="2424"/>
    </location>
</feature>
<evidence type="ECO:0000313" key="11">
    <source>
        <dbReference type="EMBL" id="KAJ9607822.1"/>
    </source>
</evidence>
<feature type="domain" description="DUF6606" evidence="10">
    <location>
        <begin position="17"/>
        <end position="290"/>
    </location>
</feature>
<dbReference type="Pfam" id="PF12340">
    <property type="entry name" value="DUF3638"/>
    <property type="match status" value="1"/>
</dbReference>
<keyword evidence="3" id="KW-0645">Protease</keyword>
<evidence type="ECO:0000259" key="10">
    <source>
        <dbReference type="Pfam" id="PF20255"/>
    </source>
</evidence>
<evidence type="ECO:0000259" key="9">
    <source>
        <dbReference type="Pfam" id="PF12359"/>
    </source>
</evidence>
<evidence type="ECO:0000313" key="12">
    <source>
        <dbReference type="Proteomes" id="UP001172673"/>
    </source>
</evidence>
<dbReference type="InterPro" id="IPR022105">
    <property type="entry name" value="DUF3645"/>
</dbReference>
<keyword evidence="6" id="KW-0788">Thiol protease</keyword>
<evidence type="ECO:0000256" key="2">
    <source>
        <dbReference type="ARBA" id="ARBA00012759"/>
    </source>
</evidence>
<dbReference type="Pfam" id="PF20255">
    <property type="entry name" value="DUF6606"/>
    <property type="match status" value="1"/>
</dbReference>
<dbReference type="InterPro" id="IPR046541">
    <property type="entry name" value="DUF6606"/>
</dbReference>
<dbReference type="EC" id="3.4.19.12" evidence="2"/>
<feature type="region of interest" description="Disordered" evidence="7">
    <location>
        <begin position="2856"/>
        <end position="2883"/>
    </location>
</feature>
<sequence>MEKQVINGLSSSAIHYLIHHVFLPPKLPSKDDSNPNHEAVLLGTTLEALREFKECVREDHHETIDSIIGMVTSMKAVSYAVDPHGFTNEWELLNTLKELPGRSGVVLLHVQAQNAGMMISKVDRFIHVEAFELSPRNEAVLATKGRLRRSFPGPALALTIDTFEQPELQATLAHTLAKMSHQPAVGMQPKARKAGQMHDENRDTTDPKLVTELFMGFLGPMGEAVEVLGLEKNTRDEVMYHKALLPWRRSPVWILLRVAMHLVFSRSTDSGTASADYYKTFMVCLMAKVLRMTLQLRIHGDLLYAMNAKLGRRLMKLKQPVPGAAIDLVRKTMKETADHLHARWKEVRQRASPHHDLSILRSLNFERDSSARLDGLAEFLNARFSEGSSTATDVFQPTAILVRYHADALPQPPCASEEYGLYNLKAFEAWVASHLPRWLEQHEDDPGTCGKLGGLIEAYHRTATPLYSGNPESHSILLLTILELWIACDRSAVRRCPLLTDYDPGLLSTWVQSLVLPSKYQMRRVLHAENYLQHRQRVARYASPSIFRDYGQSHCFAVKYFDQSTEHQNLRQYIESHATQMRDAKLDELREKQEEYRSLIQRHNQSTCDYHEVVVNAFYDIREPRHSSSCRKCSYQTQADGMQIEGHEWPLPQNDAEAKTTIFELKVPPFLARWRDTALFFLQEVLKAGSPSIHRPRSNHPLRTYQGLSSFFTVPYFGQRLLLLSENKPHGVTHRMRKYTAVTTEGDVCLNNGLRYQYFDGANGAFLDDFEWGHEIAHALTYRLPTSASSLQQFLFRPPNAPDGPSPNTVIASQFDCPHHMSLDEYKALCTIPLGCRIQWQNILLQLTAPSVDFRKVETTLVILQSIYQVGLAQDGIVSRVGHEVVGDQRFAGALSNSLREALQRIRENWESSRAVSAFISISARLLSLTTAEGIKNECFAYLHDTRAVTFGWMRLLMDKAYESHNDSHRTELLCHAVELALICADTFNVDDLDRVLSLADDQSIFIQCCIVIQNKASVTLRFSDPVTPILYQRWKSLSYRAYSLLARQILHVRSQCLDDAIRNVWSSYEAGNSWGAVSDEFDHWLSTTLLPESRDKPVTVHYNLLTGELLVNGLPLAHLPSEYTHHPTYHILFSSSDLEVMPTTVLGMQFSAKRNHAGYTVHLGIRSVLDGPSRGRPDLLVRALKDGQSYDLVPSRVLRGEFPTHFVDNFVHWYNAENEYVEFRPIKDPWDSSPDNWRLVRDQNHDKWLLVKAGLALISLKSITAREVGKILSPLESLLHLHAVFQSSLSTLEIELPRLSLAFSLKSRTSSLRSKQFPGLAVDQNQSLETLIGLQSKLMLRSDASGRRLLLLPEGRILCQKSGEHVHVTINHDTAAKAHAYSVDEPLRRLVDNGTLQSKLWLCYLHALTSSCLPDPLVLRTGTEEALCILRSAAVRSFARLAPENIDLLLQIADLTPGRRYYPANERVMQTVEWNSEISFLAQHGWFYRSVKLIFDQAEKMRVFYPESDAKPLILDHVESTLLDRDCVRSSTFRVSGFGAEDHTIEYDATYSSRDRAQYSPRGCHAFFISNFVFQGRPTLQARVASGLRERLWAFLAQNAPITGPAHLIPSSELQYDAGLLRDWCRIVSQQWCALHHTFSCTPNRVEKYRLMIWLSTLAFAEDSNMEVVQTLGSFFVLSLMKQIPPPEGPSFELSKGFTCHKDELRSDLRSALLPFDKCPEARTARGSRESKLEFTNRQKRQCQSKQDRVLNQIVQILGSQWPCETPQPPAGMEASTYLNMKDAMQIAKRKFKTWYNNHQFNAYLGRVEYALRGVRVARVEMPSLFFYCPRLTVARERTFISIDGIFSGSPPSLLSRGFEDLTNDLLMPSDSGKGDPRLAFLLEDIESRASSSFEKDYVQDLRLSLSSLKGRGKGYQLHPEGGTIERVLSEYRSFCEDHVQKVYASIVEAVTNVIGVTQDLSPGQRQTQDYRALLGYIGHFPRLSPLFLLQQLNRHRWPKITKDWRRCMVRYALALTELQRAERLVSVSHKRVDLVKELANTGHTNWDPFEYPESLLLEVESGFLIRDVQEDIARQMRDVTENATMQLNMGEGKSSVIIPAVAAALADGSRLIRVITAKPQAKQMFQMLVSKLGGLSDRRIHHMPFSRSLRLDEANAIMIRDMCRECMTNGGILLVQPEHILSFKLMGLECLISGQNAVGRSLLHTQDFFNTCSRDIVDESDENFHVKFELIYTMGTQQPIELSPRRWTCFQQVSDLVMTFAPELARKFHSSMEVYEGSAGTFPRTRILLDDGQRCLFDAIARHICESGLHGLPIARQPKDVREAVFRYLTEPVLSPYEISRVESQEPGGFWTETTSKTLLLLRGLFAGGILSFIFRQKRWRVQYGLDSSRRPPTQLAVPYRAKDSPTLRSEFSHPDVVIALTCLCHYYGGLDDEHLFRTFNHLLRSNQADLEYQEWVKHAPGLPTAFRQLSGVNLKDRLQCSEQVFPPLRHAKNVVDYFLTHLVFPTEMREFPHKLSTSGWDIGEVKRHPTSGFSGTNDSRMTLPLSVAHLDLQEQRHTNALVLEHLLRSENSVMPMTRYEKACVSTTEGLLAIVIAMEPPVQVILDVGAQILELSNVEVAREWLGRVQSRSQAQAVVFFDEDDELAVLDNKGRTEPLQTSPFADQLDVCLIYLDEAHTRGTDLRLPEYYRAAVTLGPNLTKDRLIQACMRMRKLGHGQSVVFCVPEEITRQLEARKKISDNTSIGVSDVLCWAMNETWIDIRRSMPLWAAQGRRHEHQNGLWTEAHLDAESPMSQDHARKFLENEIQALEHRYRPNATGSISSIYANQSVNLQRIADRCRRFDGLENHTASLREEQERELSPEIVQQREVQRPRPAEPAKHHIHPDLTAFVIDGILRNGSEAFRPAFQTLRQTSAAAHIDISQFPADVLVTVDFATTIQTSGRSSLLDAYQRPVQWILTNIGNTSDDIIKHLVIISPYEAQILQSDVRRSKRVALHLYAPRPNLGIRPLDGLDLYVVSGMATSPTLQPHFIIQLNLFAGQLYLDSFQEYVEVCTMLGLAWRKAEDGSTIAADGFIIRDGDGQVTPASSFKDSPVPFLRVLMTNIRKNCEEIDKTHIGAILGGRLLGLSDF</sequence>
<evidence type="ECO:0000256" key="1">
    <source>
        <dbReference type="ARBA" id="ARBA00000707"/>
    </source>
</evidence>
<name>A0AA38X6M2_9EURO</name>
<evidence type="ECO:0000256" key="4">
    <source>
        <dbReference type="ARBA" id="ARBA00022786"/>
    </source>
</evidence>
<organism evidence="11 12">
    <name type="scientific">Cladophialophora chaetospira</name>
    <dbReference type="NCBI Taxonomy" id="386627"/>
    <lineage>
        <taxon>Eukaryota</taxon>
        <taxon>Fungi</taxon>
        <taxon>Dikarya</taxon>
        <taxon>Ascomycota</taxon>
        <taxon>Pezizomycotina</taxon>
        <taxon>Eurotiomycetes</taxon>
        <taxon>Chaetothyriomycetidae</taxon>
        <taxon>Chaetothyriales</taxon>
        <taxon>Herpotrichiellaceae</taxon>
        <taxon>Cladophialophora</taxon>
    </lineage>
</organism>